<accession>A0ABV9EAK2</accession>
<keyword evidence="4" id="KW-0964">Secreted</keyword>
<dbReference type="SUPFAM" id="SSF55399">
    <property type="entry name" value="Subtilisin inhibitor"/>
    <property type="match status" value="1"/>
</dbReference>
<dbReference type="InterPro" id="IPR000691">
    <property type="entry name" value="Prot_inh_I16_SSI"/>
</dbReference>
<keyword evidence="13" id="KW-1185">Reference proteome</keyword>
<keyword evidence="6 8" id="KW-0722">Serine protease inhibitor</keyword>
<feature type="compositionally biased region" description="Low complexity" evidence="9">
    <location>
        <begin position="31"/>
        <end position="40"/>
    </location>
</feature>
<comment type="similarity">
    <text evidence="2 8">Belongs to the protease inhibitor I16 (SSI) family.</text>
</comment>
<sequence length="147" mass="14837">MACLVAGSAAAAGFGLPAANAGSGTEPPPSGSAAKPGAPAPAPQARALVLVVGQGPILVPPSRSVVLQCSPRGGGTHPRTQEACSLLQPVSGDLQRIKPPRLLVCSAEYQPVTVSSVGVWDDHFVLSLRTFTNNCELTKTLGAVTAF</sequence>
<organism evidence="12 13">
    <name type="scientific">Sphaerisporangium corydalis</name>
    <dbReference type="NCBI Taxonomy" id="1441875"/>
    <lineage>
        <taxon>Bacteria</taxon>
        <taxon>Bacillati</taxon>
        <taxon>Actinomycetota</taxon>
        <taxon>Actinomycetes</taxon>
        <taxon>Streptosporangiales</taxon>
        <taxon>Streptosporangiaceae</taxon>
        <taxon>Sphaerisporangium</taxon>
    </lineage>
</organism>
<comment type="caution">
    <text evidence="12">The sequence shown here is derived from an EMBL/GenBank/DDBJ whole genome shotgun (WGS) entry which is preliminary data.</text>
</comment>
<evidence type="ECO:0000259" key="11">
    <source>
        <dbReference type="Pfam" id="PF00720"/>
    </source>
</evidence>
<keyword evidence="7" id="KW-1015">Disulfide bond</keyword>
<protein>
    <submittedName>
        <fullName evidence="12">Subtilase-type protease inhibitor</fullName>
    </submittedName>
</protein>
<feature type="signal peptide" evidence="10">
    <location>
        <begin position="1"/>
        <end position="21"/>
    </location>
</feature>
<evidence type="ECO:0000256" key="9">
    <source>
        <dbReference type="SAM" id="MobiDB-lite"/>
    </source>
</evidence>
<dbReference type="InterPro" id="IPR036819">
    <property type="entry name" value="Subtilisin_inhibitor-like_sf"/>
</dbReference>
<keyword evidence="5 8" id="KW-0646">Protease inhibitor</keyword>
<evidence type="ECO:0000256" key="3">
    <source>
        <dbReference type="ARBA" id="ARBA00011738"/>
    </source>
</evidence>
<feature type="domain" description="Subtilisin inhibitor" evidence="11">
    <location>
        <begin position="46"/>
        <end position="133"/>
    </location>
</feature>
<evidence type="ECO:0000256" key="2">
    <source>
        <dbReference type="ARBA" id="ARBA00010472"/>
    </source>
</evidence>
<evidence type="ECO:0000256" key="4">
    <source>
        <dbReference type="ARBA" id="ARBA00022525"/>
    </source>
</evidence>
<evidence type="ECO:0000256" key="5">
    <source>
        <dbReference type="ARBA" id="ARBA00022690"/>
    </source>
</evidence>
<comment type="subcellular location">
    <subcellularLocation>
        <location evidence="1">Secreted</location>
    </subcellularLocation>
</comment>
<evidence type="ECO:0000256" key="1">
    <source>
        <dbReference type="ARBA" id="ARBA00004613"/>
    </source>
</evidence>
<dbReference type="InterPro" id="IPR023549">
    <property type="entry name" value="Subtilisin_inhibitor"/>
</dbReference>
<evidence type="ECO:0000313" key="12">
    <source>
        <dbReference type="EMBL" id="MFC4586353.1"/>
    </source>
</evidence>
<feature type="chain" id="PRO_5045220194" evidence="10">
    <location>
        <begin position="22"/>
        <end position="147"/>
    </location>
</feature>
<evidence type="ECO:0000256" key="6">
    <source>
        <dbReference type="ARBA" id="ARBA00022900"/>
    </source>
</evidence>
<dbReference type="EMBL" id="JBHSFN010000004">
    <property type="protein sequence ID" value="MFC4586353.1"/>
    <property type="molecule type" value="Genomic_DNA"/>
</dbReference>
<evidence type="ECO:0000313" key="13">
    <source>
        <dbReference type="Proteomes" id="UP001595891"/>
    </source>
</evidence>
<proteinExistence type="inferred from homology"/>
<dbReference type="Pfam" id="PF00720">
    <property type="entry name" value="SSI"/>
    <property type="match status" value="1"/>
</dbReference>
<dbReference type="Gene3D" id="3.30.350.10">
    <property type="entry name" value="Subtilisin inhibitor-like"/>
    <property type="match status" value="1"/>
</dbReference>
<dbReference type="Proteomes" id="UP001595891">
    <property type="component" value="Unassembled WGS sequence"/>
</dbReference>
<reference evidence="13" key="1">
    <citation type="journal article" date="2019" name="Int. J. Syst. Evol. Microbiol.">
        <title>The Global Catalogue of Microorganisms (GCM) 10K type strain sequencing project: providing services to taxonomists for standard genome sequencing and annotation.</title>
        <authorList>
            <consortium name="The Broad Institute Genomics Platform"/>
            <consortium name="The Broad Institute Genome Sequencing Center for Infectious Disease"/>
            <person name="Wu L."/>
            <person name="Ma J."/>
        </authorList>
    </citation>
    <scope>NUCLEOTIDE SEQUENCE [LARGE SCALE GENOMIC DNA]</scope>
    <source>
        <strain evidence="13">CCUG 49560</strain>
    </source>
</reference>
<evidence type="ECO:0000256" key="10">
    <source>
        <dbReference type="SAM" id="SignalP"/>
    </source>
</evidence>
<comment type="subunit">
    <text evidence="3">Homodimer.</text>
</comment>
<dbReference type="GO" id="GO:0030414">
    <property type="term" value="F:peptidase inhibitor activity"/>
    <property type="evidence" value="ECO:0007669"/>
    <property type="project" value="UniProtKB-KW"/>
</dbReference>
<gene>
    <name evidence="12" type="ORF">ACFO8L_09730</name>
</gene>
<dbReference type="RefSeq" id="WP_262843704.1">
    <property type="nucleotide sequence ID" value="NZ_JANZYP010000020.1"/>
</dbReference>
<evidence type="ECO:0000256" key="7">
    <source>
        <dbReference type="ARBA" id="ARBA00023157"/>
    </source>
</evidence>
<keyword evidence="10" id="KW-0732">Signal</keyword>
<feature type="region of interest" description="Disordered" evidence="9">
    <location>
        <begin position="20"/>
        <end position="40"/>
    </location>
</feature>
<evidence type="ECO:0000256" key="8">
    <source>
        <dbReference type="RuleBase" id="RU003471"/>
    </source>
</evidence>
<name>A0ABV9EAK2_9ACTN</name>
<dbReference type="PRINTS" id="PR00294">
    <property type="entry name" value="SSBTLNINHBTR"/>
</dbReference>